<dbReference type="AlphaFoldDB" id="Q3JGV6"/>
<evidence type="ECO:0000313" key="2">
    <source>
        <dbReference type="Proteomes" id="UP000002700"/>
    </source>
</evidence>
<organism evidence="1 2">
    <name type="scientific">Burkholderia pseudomallei (strain 1710b)</name>
    <dbReference type="NCBI Taxonomy" id="320372"/>
    <lineage>
        <taxon>Bacteria</taxon>
        <taxon>Pseudomonadati</taxon>
        <taxon>Pseudomonadota</taxon>
        <taxon>Betaproteobacteria</taxon>
        <taxon>Burkholderiales</taxon>
        <taxon>Burkholderiaceae</taxon>
        <taxon>Burkholderia</taxon>
        <taxon>pseudomallei group</taxon>
    </lineage>
</organism>
<protein>
    <submittedName>
        <fullName evidence="1">Uncharacterized protein</fullName>
    </submittedName>
</protein>
<dbReference type="Proteomes" id="UP000002700">
    <property type="component" value="Chromosome II"/>
</dbReference>
<dbReference type="KEGG" id="bpm:BURPS1710b_A2046"/>
<proteinExistence type="predicted"/>
<name>Q3JGV6_BURP1</name>
<dbReference type="EMBL" id="CP000125">
    <property type="protein sequence ID" value="ABA53049.1"/>
    <property type="molecule type" value="Genomic_DNA"/>
</dbReference>
<sequence length="30" mass="3439">MWGDARVRPRRAAHRPTARYFAPTTLSALL</sequence>
<gene>
    <name evidence="1" type="ordered locus">BURPS1710b_A2046</name>
</gene>
<reference evidence="1 2" key="1">
    <citation type="submission" date="2005-09" db="EMBL/GenBank/DDBJ databases">
        <authorList>
            <person name="Woods D.E."/>
            <person name="Nierman W.C."/>
        </authorList>
    </citation>
    <scope>NUCLEOTIDE SEQUENCE [LARGE SCALE GENOMIC DNA]</scope>
    <source>
        <strain evidence="1 2">1710b</strain>
    </source>
</reference>
<dbReference type="HOGENOM" id="CLU_3402549_0_0_4"/>
<dbReference type="EnsemblBacteria" id="ABA53049">
    <property type="protein sequence ID" value="ABA53049"/>
    <property type="gene ID" value="BURPS1710b_A2046"/>
</dbReference>
<accession>Q3JGV6</accession>
<evidence type="ECO:0000313" key="1">
    <source>
        <dbReference type="EMBL" id="ABA53049.1"/>
    </source>
</evidence>